<sequence>MNKGVQAMLLEECMEDGDEDMGLIPGLKFRLNDIKEHVETLKKSVEANKTSTAPNEWTRFNRMTDGDEYLFGAENQGSPPVTNIIQYDTIFILQFHDNRLPKDLDRCRQILESIEDIEEDSAEDDGLAVVAQDIYLIIEALESIEESESFEDLIDTPIGTDLQTSMDVVQGYVLEQGIFSERDDHEVCTETLEVLDIVSRLLGELDG</sequence>
<gene>
    <name evidence="1" type="ORF">E6O75_ATG05058</name>
</gene>
<evidence type="ECO:0000313" key="2">
    <source>
        <dbReference type="Proteomes" id="UP000298493"/>
    </source>
</evidence>
<dbReference type="Proteomes" id="UP000298493">
    <property type="component" value="Unassembled WGS sequence"/>
</dbReference>
<proteinExistence type="predicted"/>
<keyword evidence="2" id="KW-1185">Reference proteome</keyword>
<name>A0A4Z1P2P8_9PEZI</name>
<protein>
    <submittedName>
        <fullName evidence="1">Uncharacterized protein</fullName>
    </submittedName>
</protein>
<reference evidence="1 2" key="1">
    <citation type="submission" date="2019-04" db="EMBL/GenBank/DDBJ databases">
        <title>High contiguity whole genome sequence and gene annotation resource for two Venturia nashicola isolates.</title>
        <authorList>
            <person name="Prokchorchik M."/>
            <person name="Won K."/>
            <person name="Lee Y."/>
            <person name="Choi E.D."/>
            <person name="Segonzac C."/>
            <person name="Sohn K.H."/>
        </authorList>
    </citation>
    <scope>NUCLEOTIDE SEQUENCE [LARGE SCALE GENOMIC DNA]</scope>
    <source>
        <strain evidence="1 2">PRI2</strain>
    </source>
</reference>
<evidence type="ECO:0000313" key="1">
    <source>
        <dbReference type="EMBL" id="TID21663.1"/>
    </source>
</evidence>
<dbReference type="EMBL" id="SNSC02000009">
    <property type="protein sequence ID" value="TID21663.1"/>
    <property type="molecule type" value="Genomic_DNA"/>
</dbReference>
<comment type="caution">
    <text evidence="1">The sequence shown here is derived from an EMBL/GenBank/DDBJ whole genome shotgun (WGS) entry which is preliminary data.</text>
</comment>
<dbReference type="AlphaFoldDB" id="A0A4Z1P2P8"/>
<organism evidence="1 2">
    <name type="scientific">Venturia nashicola</name>
    <dbReference type="NCBI Taxonomy" id="86259"/>
    <lineage>
        <taxon>Eukaryota</taxon>
        <taxon>Fungi</taxon>
        <taxon>Dikarya</taxon>
        <taxon>Ascomycota</taxon>
        <taxon>Pezizomycotina</taxon>
        <taxon>Dothideomycetes</taxon>
        <taxon>Pleosporomycetidae</taxon>
        <taxon>Venturiales</taxon>
        <taxon>Venturiaceae</taxon>
        <taxon>Venturia</taxon>
    </lineage>
</organism>
<accession>A0A4Z1P2P8</accession>